<gene>
    <name evidence="1" type="ORF">IFO71_20565</name>
</gene>
<dbReference type="Proteomes" id="UP000613768">
    <property type="component" value="Unassembled WGS sequence"/>
</dbReference>
<accession>A0AAW3ZUN6</accession>
<organism evidence="1 2">
    <name type="scientific">Pseudomarimonas arenosa</name>
    <dbReference type="NCBI Taxonomy" id="2774145"/>
    <lineage>
        <taxon>Bacteria</taxon>
        <taxon>Pseudomonadati</taxon>
        <taxon>Pseudomonadota</taxon>
        <taxon>Gammaproteobacteria</taxon>
        <taxon>Lysobacterales</taxon>
        <taxon>Lysobacteraceae</taxon>
        <taxon>Pseudomarimonas</taxon>
    </lineage>
</organism>
<name>A0AAW3ZUN6_9GAMM</name>
<keyword evidence="2" id="KW-1185">Reference proteome</keyword>
<evidence type="ECO:0000313" key="1">
    <source>
        <dbReference type="EMBL" id="MBD8528149.1"/>
    </source>
</evidence>
<proteinExistence type="predicted"/>
<protein>
    <recommendedName>
        <fullName evidence="3">SH3 domain-containing protein</fullName>
    </recommendedName>
</protein>
<dbReference type="EMBL" id="JACYTR010000087">
    <property type="protein sequence ID" value="MBD8528149.1"/>
    <property type="molecule type" value="Genomic_DNA"/>
</dbReference>
<sequence length="461" mass="52080">MVVEDRVALRAEPRDSARQHALLWQGDSVEIRGRRFDFLQVYDYRRERGGYVRADQLRLLNLQPEAAADLMAVVRFLEFSPGNEALGVAYAAAFLRAAPAKSIGAEAFSALGRFADRLAYRVSNARRSNDETLSAHLEVVAHYGVRIRSFERAGRMQLCYDGDAFRRVLALPASAEQQVDAALSLTRPECVDPDLTPLERHLHDDWRTQVLARVDETELPEHIRNRLRMRKAAVWASVAFQRSRRGEPTEEAAELARQSLVAVDLRALSERDRDEYEEAAVRVGASRWAADLGLPQKGGPQIVLQAGNEPGQTCVRLHGPAASDGKPGNLLTQRCTFATVWPQSARLSPANDILALAVQPLDGWRELWLFQESKDGWQIDVLPPEADTPDLGYIEFAGWVPRSRKILTAREFKQQGRWMKQYELRSLDSLQVEKHADDPSHLSIFYRNQDVAWKKQSLALR</sequence>
<comment type="caution">
    <text evidence="1">The sequence shown here is derived from an EMBL/GenBank/DDBJ whole genome shotgun (WGS) entry which is preliminary data.</text>
</comment>
<dbReference type="AlphaFoldDB" id="A0AAW3ZUN6"/>
<reference evidence="1 2" key="1">
    <citation type="submission" date="2020-09" db="EMBL/GenBank/DDBJ databases">
        <title>Pseudoxanthomonas sp. CAU 1598 isolated from sand of Yaerae Beach.</title>
        <authorList>
            <person name="Kim W."/>
        </authorList>
    </citation>
    <scope>NUCLEOTIDE SEQUENCE [LARGE SCALE GENOMIC DNA]</scope>
    <source>
        <strain evidence="1 2">CAU 1598</strain>
    </source>
</reference>
<evidence type="ECO:0008006" key="3">
    <source>
        <dbReference type="Google" id="ProtNLM"/>
    </source>
</evidence>
<evidence type="ECO:0000313" key="2">
    <source>
        <dbReference type="Proteomes" id="UP000613768"/>
    </source>
</evidence>